<dbReference type="EMBL" id="BK015633">
    <property type="protein sequence ID" value="DAE16933.1"/>
    <property type="molecule type" value="Genomic_DNA"/>
</dbReference>
<sequence length="38" mass="4463">MCFFILSHFILKYLFGSGAKKQMKAVFQISRDSIKNHK</sequence>
<name>A0A8S5QDT1_9CAUD</name>
<protein>
    <submittedName>
        <fullName evidence="1">Uncharacterized protein</fullName>
    </submittedName>
</protein>
<organism evidence="1">
    <name type="scientific">Siphoviridae sp. ctHhH6</name>
    <dbReference type="NCBI Taxonomy" id="2825422"/>
    <lineage>
        <taxon>Viruses</taxon>
        <taxon>Duplodnaviria</taxon>
        <taxon>Heunggongvirae</taxon>
        <taxon>Uroviricota</taxon>
        <taxon>Caudoviricetes</taxon>
    </lineage>
</organism>
<accession>A0A8S5QDT1</accession>
<reference evidence="1" key="1">
    <citation type="journal article" date="2021" name="Proc. Natl. Acad. Sci. U.S.A.">
        <title>A Catalog of Tens of Thousands of Viruses from Human Metagenomes Reveals Hidden Associations with Chronic Diseases.</title>
        <authorList>
            <person name="Tisza M.J."/>
            <person name="Buck C.B."/>
        </authorList>
    </citation>
    <scope>NUCLEOTIDE SEQUENCE</scope>
    <source>
        <strain evidence="1">CtHhH6</strain>
    </source>
</reference>
<proteinExistence type="predicted"/>
<evidence type="ECO:0000313" key="1">
    <source>
        <dbReference type="EMBL" id="DAE16933.1"/>
    </source>
</evidence>